<dbReference type="AlphaFoldDB" id="A0A6J6V2J3"/>
<reference evidence="2" key="1">
    <citation type="submission" date="2020-05" db="EMBL/GenBank/DDBJ databases">
        <authorList>
            <person name="Chiriac C."/>
            <person name="Salcher M."/>
            <person name="Ghai R."/>
            <person name="Kavagutti S V."/>
        </authorList>
    </citation>
    <scope>NUCLEOTIDE SEQUENCE</scope>
</reference>
<sequence length="212" mass="21941">MTSGTLRLLVWVLAAATAVLLAVTSLTLVGQWRDRAAATPAEAGPVLERHGVRLRLPAPAEVLPARERLFYADRGGRTAAAVRRAALLVPEACPAVPGSSRGFVGVVRSGGTSATAHDLQVAAWATGLGAAVGERPQEIELPDARGRRTDLVADVRVDGPCQPERVRASLVTLLADGRAATVVLVRDVGPADALDDATAELLLATVEAVEVG</sequence>
<evidence type="ECO:0000313" key="2">
    <source>
        <dbReference type="EMBL" id="CAB4764737.1"/>
    </source>
</evidence>
<proteinExistence type="predicted"/>
<dbReference type="Pfam" id="PF26056">
    <property type="entry name" value="DUF8017"/>
    <property type="match status" value="1"/>
</dbReference>
<dbReference type="InterPro" id="IPR058330">
    <property type="entry name" value="DUF8017"/>
</dbReference>
<organism evidence="2">
    <name type="scientific">freshwater metagenome</name>
    <dbReference type="NCBI Taxonomy" id="449393"/>
    <lineage>
        <taxon>unclassified sequences</taxon>
        <taxon>metagenomes</taxon>
        <taxon>ecological metagenomes</taxon>
    </lineage>
</organism>
<gene>
    <name evidence="2" type="ORF">UFOPK2761_02933</name>
</gene>
<evidence type="ECO:0000259" key="1">
    <source>
        <dbReference type="Pfam" id="PF26056"/>
    </source>
</evidence>
<protein>
    <submittedName>
        <fullName evidence="2">Unannotated protein</fullName>
    </submittedName>
</protein>
<name>A0A6J6V2J3_9ZZZZ</name>
<dbReference type="EMBL" id="CAEZYQ010000030">
    <property type="protein sequence ID" value="CAB4764737.1"/>
    <property type="molecule type" value="Genomic_DNA"/>
</dbReference>
<accession>A0A6J6V2J3</accession>
<feature type="domain" description="DUF8017" evidence="1">
    <location>
        <begin position="60"/>
        <end position="206"/>
    </location>
</feature>